<dbReference type="Proteomes" id="UP000619788">
    <property type="component" value="Unassembled WGS sequence"/>
</dbReference>
<comment type="caution">
    <text evidence="2">The sequence shown here is derived from an EMBL/GenBank/DDBJ whole genome shotgun (WGS) entry which is preliminary data.</text>
</comment>
<accession>A0A8J3WJS1</accession>
<keyword evidence="3" id="KW-1185">Reference proteome</keyword>
<evidence type="ECO:0000313" key="3">
    <source>
        <dbReference type="Proteomes" id="UP000619788"/>
    </source>
</evidence>
<reference evidence="2 3" key="1">
    <citation type="submission" date="2021-01" db="EMBL/GenBank/DDBJ databases">
        <title>Whole genome shotgun sequence of Planobispora siamensis NBRC 107568.</title>
        <authorList>
            <person name="Komaki H."/>
            <person name="Tamura T."/>
        </authorList>
    </citation>
    <scope>NUCLEOTIDE SEQUENCE [LARGE SCALE GENOMIC DNA]</scope>
    <source>
        <strain evidence="2 3">NBRC 107568</strain>
    </source>
</reference>
<sequence length="111" mass="11598">MGPVESQTRADIEALGPLTRVQPSLAETAYTLARALDEGAGLSTAAIARELRSVLTEIAKVVPESREDTVDDLAARRAARRATAADSEPAASGEQRGGRSGGTGRKRRADP</sequence>
<dbReference type="EMBL" id="BOOJ01000023">
    <property type="protein sequence ID" value="GIH91953.1"/>
    <property type="molecule type" value="Genomic_DNA"/>
</dbReference>
<gene>
    <name evidence="2" type="ORF">Psi01_25830</name>
</gene>
<evidence type="ECO:0000313" key="2">
    <source>
        <dbReference type="EMBL" id="GIH91953.1"/>
    </source>
</evidence>
<evidence type="ECO:0000256" key="1">
    <source>
        <dbReference type="SAM" id="MobiDB-lite"/>
    </source>
</evidence>
<protein>
    <submittedName>
        <fullName evidence="2">Uncharacterized protein</fullName>
    </submittedName>
</protein>
<feature type="region of interest" description="Disordered" evidence="1">
    <location>
        <begin position="64"/>
        <end position="111"/>
    </location>
</feature>
<dbReference type="AlphaFoldDB" id="A0A8J3WJS1"/>
<proteinExistence type="predicted"/>
<name>A0A8J3WJS1_9ACTN</name>
<organism evidence="2 3">
    <name type="scientific">Planobispora siamensis</name>
    <dbReference type="NCBI Taxonomy" id="936338"/>
    <lineage>
        <taxon>Bacteria</taxon>
        <taxon>Bacillati</taxon>
        <taxon>Actinomycetota</taxon>
        <taxon>Actinomycetes</taxon>
        <taxon>Streptosporangiales</taxon>
        <taxon>Streptosporangiaceae</taxon>
        <taxon>Planobispora</taxon>
    </lineage>
</organism>